<organism evidence="2 3">
    <name type="scientific">Rhodococcus opacus</name>
    <name type="common">Nocardia opaca</name>
    <dbReference type="NCBI Taxonomy" id="37919"/>
    <lineage>
        <taxon>Bacteria</taxon>
        <taxon>Bacillati</taxon>
        <taxon>Actinomycetota</taxon>
        <taxon>Actinomycetes</taxon>
        <taxon>Mycobacteriales</taxon>
        <taxon>Nocardiaceae</taxon>
        <taxon>Rhodococcus</taxon>
    </lineage>
</organism>
<sequence length="136" mass="14478">MTPTRDIAAMPRAEMSERTIAPPELKQISSICTPVPIAKSAVAKIATWACPMTPTTATAVPSVGMVRCQGEEVAEGAAYAGATSPNGMQRSGQVETGRRDLDQPSVTRFLPHGQLGQHGGVLTRADRHLDRCIRVQ</sequence>
<dbReference type="Proteomes" id="UP000028488">
    <property type="component" value="Chromosome"/>
</dbReference>
<dbReference type="AlphaFoldDB" id="A0A076EC80"/>
<name>A0A076EC80_RHOOP</name>
<evidence type="ECO:0000256" key="1">
    <source>
        <dbReference type="SAM" id="MobiDB-lite"/>
    </source>
</evidence>
<reference evidence="2 3" key="1">
    <citation type="submission" date="2014-07" db="EMBL/GenBank/DDBJ databases">
        <title>Genome Sequence of Rhodococcus opacus Strain R7, a Biodegrader of Mono- and Polycyclic Aromatic Hydrocarbons.</title>
        <authorList>
            <person name="Di Gennaro P."/>
            <person name="Zampolli J."/>
            <person name="Presti I."/>
            <person name="Cappelletti M."/>
            <person name="D'Ursi P."/>
            <person name="Orro A."/>
            <person name="Mezzelani A."/>
            <person name="Milanesi L."/>
        </authorList>
    </citation>
    <scope>NUCLEOTIDE SEQUENCE [LARGE SCALE GENOMIC DNA]</scope>
    <source>
        <strain evidence="2 3">R7</strain>
    </source>
</reference>
<gene>
    <name evidence="2" type="ORF">EP51_00275</name>
</gene>
<evidence type="ECO:0000313" key="2">
    <source>
        <dbReference type="EMBL" id="AII03191.1"/>
    </source>
</evidence>
<dbReference type="EMBL" id="CP008947">
    <property type="protein sequence ID" value="AII03191.1"/>
    <property type="molecule type" value="Genomic_DNA"/>
</dbReference>
<proteinExistence type="predicted"/>
<evidence type="ECO:0000313" key="3">
    <source>
        <dbReference type="Proteomes" id="UP000028488"/>
    </source>
</evidence>
<accession>A0A076EC80</accession>
<feature type="region of interest" description="Disordered" evidence="1">
    <location>
        <begin position="79"/>
        <end position="99"/>
    </location>
</feature>
<protein>
    <submittedName>
        <fullName evidence="2">Uncharacterized protein</fullName>
    </submittedName>
</protein>
<feature type="compositionally biased region" description="Polar residues" evidence="1">
    <location>
        <begin position="83"/>
        <end position="94"/>
    </location>
</feature>